<reference evidence="9" key="1">
    <citation type="submission" date="2022-04" db="EMBL/GenBank/DDBJ databases">
        <title>Roseomonas acroporae sp. nov., isolated from coral Acropora digitifera.</title>
        <authorList>
            <person name="Sun H."/>
        </authorList>
    </citation>
    <scope>NUCLEOTIDE SEQUENCE</scope>
    <source>
        <strain evidence="9">NAR14</strain>
    </source>
</reference>
<evidence type="ECO:0000313" key="10">
    <source>
        <dbReference type="Proteomes" id="UP001139516"/>
    </source>
</evidence>
<name>A0A9X1Y6P9_9PROT</name>
<dbReference type="PROSITE" id="PS50109">
    <property type="entry name" value="HIS_KIN"/>
    <property type="match status" value="1"/>
</dbReference>
<keyword evidence="10" id="KW-1185">Reference proteome</keyword>
<keyword evidence="6" id="KW-0902">Two-component regulatory system</keyword>
<sequence>MNAVQEAQKDRELAYYRRECNVLGSRLLRLQEEQSQAYREARRSRTVAKLLREAYRLIHLGYTPGEIGRLMLDIIVDNAMCDRAALLQELVPGSGDFRIAHALGLGDDAVGARIRLASAPPFFFTTSRTRIEPPVYELTSILRLPYVLWAYDAASGHALILGNETEGNVSRPFEEGDQELVEGALSVYIDVLVRKQAEADLMKAKLLAEEASSTRSRFLATLTHELRTPLNAVIGFSEMMSRRSGYSLTEEQFEEFNSYILGSARQLLSLINEILDYSSLSRAGVALSCAWEDLAYLLAEAAGAASGVGADRAVAVVPTVPAERIWVWVDRVRFRQILDNLLSNAVRFSHAGGTVSLRTAQQAPSAPQLPSAIGGPAPSAIGAPAPSAPCGPTPSALCIEVRDEGIGMSEADIPRVLEPFQQAGNVLERRAGGTGLGLPIAKGLAEAHGIGFELESRPGAGTTVRLVLPAGLFVIGTDRPTAPPRDAAR</sequence>
<keyword evidence="4" id="KW-0808">Transferase</keyword>
<feature type="domain" description="Histidine kinase" evidence="8">
    <location>
        <begin position="221"/>
        <end position="472"/>
    </location>
</feature>
<evidence type="ECO:0000256" key="5">
    <source>
        <dbReference type="ARBA" id="ARBA00022777"/>
    </source>
</evidence>
<dbReference type="InterPro" id="IPR036097">
    <property type="entry name" value="HisK_dim/P_sf"/>
</dbReference>
<evidence type="ECO:0000256" key="3">
    <source>
        <dbReference type="ARBA" id="ARBA00022553"/>
    </source>
</evidence>
<dbReference type="Pfam" id="PF00512">
    <property type="entry name" value="HisKA"/>
    <property type="match status" value="1"/>
</dbReference>
<feature type="compositionally biased region" description="Low complexity" evidence="7">
    <location>
        <begin position="370"/>
        <end position="385"/>
    </location>
</feature>
<dbReference type="CDD" id="cd00082">
    <property type="entry name" value="HisKA"/>
    <property type="match status" value="1"/>
</dbReference>
<dbReference type="Proteomes" id="UP001139516">
    <property type="component" value="Unassembled WGS sequence"/>
</dbReference>
<evidence type="ECO:0000256" key="6">
    <source>
        <dbReference type="ARBA" id="ARBA00023012"/>
    </source>
</evidence>
<dbReference type="Gene3D" id="1.10.287.130">
    <property type="match status" value="1"/>
</dbReference>
<dbReference type="AlphaFoldDB" id="A0A9X1Y6P9"/>
<dbReference type="InterPro" id="IPR005467">
    <property type="entry name" value="His_kinase_dom"/>
</dbReference>
<dbReference type="SMART" id="SM00387">
    <property type="entry name" value="HATPase_c"/>
    <property type="match status" value="1"/>
</dbReference>
<dbReference type="SUPFAM" id="SSF47384">
    <property type="entry name" value="Homodimeric domain of signal transducing histidine kinase"/>
    <property type="match status" value="1"/>
</dbReference>
<evidence type="ECO:0000256" key="4">
    <source>
        <dbReference type="ARBA" id="ARBA00022679"/>
    </source>
</evidence>
<protein>
    <recommendedName>
        <fullName evidence="2">histidine kinase</fullName>
        <ecNumber evidence="2">2.7.13.3</ecNumber>
    </recommendedName>
</protein>
<dbReference type="EMBL" id="JALPRX010000034">
    <property type="protein sequence ID" value="MCK8784491.1"/>
    <property type="molecule type" value="Genomic_DNA"/>
</dbReference>
<evidence type="ECO:0000259" key="8">
    <source>
        <dbReference type="PROSITE" id="PS50109"/>
    </source>
</evidence>
<dbReference type="InterPro" id="IPR003661">
    <property type="entry name" value="HisK_dim/P_dom"/>
</dbReference>
<dbReference type="Pfam" id="PF02518">
    <property type="entry name" value="HATPase_c"/>
    <property type="match status" value="1"/>
</dbReference>
<comment type="catalytic activity">
    <reaction evidence="1">
        <text>ATP + protein L-histidine = ADP + protein N-phospho-L-histidine.</text>
        <dbReference type="EC" id="2.7.13.3"/>
    </reaction>
</comment>
<evidence type="ECO:0000256" key="1">
    <source>
        <dbReference type="ARBA" id="ARBA00000085"/>
    </source>
</evidence>
<dbReference type="PANTHER" id="PTHR43711:SF1">
    <property type="entry name" value="HISTIDINE KINASE 1"/>
    <property type="match status" value="1"/>
</dbReference>
<dbReference type="GO" id="GO:0000155">
    <property type="term" value="F:phosphorelay sensor kinase activity"/>
    <property type="evidence" value="ECO:0007669"/>
    <property type="project" value="InterPro"/>
</dbReference>
<dbReference type="SUPFAM" id="SSF55874">
    <property type="entry name" value="ATPase domain of HSP90 chaperone/DNA topoisomerase II/histidine kinase"/>
    <property type="match status" value="1"/>
</dbReference>
<dbReference type="EC" id="2.7.13.3" evidence="2"/>
<proteinExistence type="predicted"/>
<dbReference type="InterPro" id="IPR036890">
    <property type="entry name" value="HATPase_C_sf"/>
</dbReference>
<keyword evidence="3" id="KW-0597">Phosphoprotein</keyword>
<evidence type="ECO:0000313" key="9">
    <source>
        <dbReference type="EMBL" id="MCK8784491.1"/>
    </source>
</evidence>
<dbReference type="PRINTS" id="PR00344">
    <property type="entry name" value="BCTRLSENSOR"/>
</dbReference>
<feature type="region of interest" description="Disordered" evidence="7">
    <location>
        <begin position="366"/>
        <end position="388"/>
    </location>
</feature>
<dbReference type="InterPro" id="IPR050736">
    <property type="entry name" value="Sensor_HK_Regulatory"/>
</dbReference>
<dbReference type="Gene3D" id="3.30.565.10">
    <property type="entry name" value="Histidine kinase-like ATPase, C-terminal domain"/>
    <property type="match status" value="1"/>
</dbReference>
<dbReference type="RefSeq" id="WP_248666616.1">
    <property type="nucleotide sequence ID" value="NZ_JALPRX010000034.1"/>
</dbReference>
<accession>A0A9X1Y6P9</accession>
<organism evidence="9 10">
    <name type="scientific">Roseomonas acroporae</name>
    <dbReference type="NCBI Taxonomy" id="2937791"/>
    <lineage>
        <taxon>Bacteria</taxon>
        <taxon>Pseudomonadati</taxon>
        <taxon>Pseudomonadota</taxon>
        <taxon>Alphaproteobacteria</taxon>
        <taxon>Acetobacterales</taxon>
        <taxon>Roseomonadaceae</taxon>
        <taxon>Roseomonas</taxon>
    </lineage>
</organism>
<evidence type="ECO:0000256" key="2">
    <source>
        <dbReference type="ARBA" id="ARBA00012438"/>
    </source>
</evidence>
<comment type="caution">
    <text evidence="9">The sequence shown here is derived from an EMBL/GenBank/DDBJ whole genome shotgun (WGS) entry which is preliminary data.</text>
</comment>
<keyword evidence="5 9" id="KW-0418">Kinase</keyword>
<evidence type="ECO:0000256" key="7">
    <source>
        <dbReference type="SAM" id="MobiDB-lite"/>
    </source>
</evidence>
<gene>
    <name evidence="9" type="ORF">M0638_08875</name>
</gene>
<dbReference type="PANTHER" id="PTHR43711">
    <property type="entry name" value="TWO-COMPONENT HISTIDINE KINASE"/>
    <property type="match status" value="1"/>
</dbReference>
<dbReference type="SMART" id="SM00388">
    <property type="entry name" value="HisKA"/>
    <property type="match status" value="1"/>
</dbReference>
<dbReference type="InterPro" id="IPR004358">
    <property type="entry name" value="Sig_transdc_His_kin-like_C"/>
</dbReference>
<dbReference type="InterPro" id="IPR003594">
    <property type="entry name" value="HATPase_dom"/>
</dbReference>